<comment type="catalytic activity">
    <reaction evidence="2">
        <text>5-carboxymethoxyuridine(34) in tRNA + S-adenosyl-L-methionine = 5-methoxycarbonylmethoxyuridine(34) in tRNA + S-adenosyl-L-homocysteine</text>
        <dbReference type="Rhea" id="RHEA:54080"/>
        <dbReference type="Rhea" id="RHEA-COMP:13383"/>
        <dbReference type="Rhea" id="RHEA-COMP:13781"/>
        <dbReference type="ChEBI" id="CHEBI:57856"/>
        <dbReference type="ChEBI" id="CHEBI:59789"/>
        <dbReference type="ChEBI" id="CHEBI:136879"/>
        <dbReference type="ChEBI" id="CHEBI:138053"/>
    </reaction>
</comment>
<dbReference type="GO" id="GO:0097697">
    <property type="term" value="F:tRNA (5-carboxymethoxyuridine(34)-5-O)-methyltransferase activity"/>
    <property type="evidence" value="ECO:0007669"/>
    <property type="project" value="UniProtKB-UniRule"/>
</dbReference>
<keyword evidence="2" id="KW-0949">S-adenosyl-L-methionine</keyword>
<evidence type="ECO:0000256" key="2">
    <source>
        <dbReference type="HAMAP-Rule" id="MF_02057"/>
    </source>
</evidence>
<dbReference type="InterPro" id="IPR033664">
    <property type="entry name" value="Cmo5U_methylTrfase"/>
</dbReference>
<dbReference type="EMBL" id="NHNI01000002">
    <property type="protein sequence ID" value="OZY84903.1"/>
    <property type="molecule type" value="Genomic_DNA"/>
</dbReference>
<evidence type="ECO:0000256" key="1">
    <source>
        <dbReference type="ARBA" id="ARBA00022679"/>
    </source>
</evidence>
<dbReference type="CDD" id="cd02440">
    <property type="entry name" value="AdoMet_MTases"/>
    <property type="match status" value="1"/>
</dbReference>
<name>A0A266Q4W5_9GAMM</name>
<evidence type="ECO:0000313" key="4">
    <source>
        <dbReference type="EMBL" id="OZY84903.1"/>
    </source>
</evidence>
<feature type="binding site" evidence="2">
    <location>
        <position position="83"/>
    </location>
    <ligand>
        <name>S-adenosyl-L-methionine</name>
        <dbReference type="ChEBI" id="CHEBI:59789"/>
    </ligand>
</feature>
<reference evidence="5" key="1">
    <citation type="submission" date="2017-05" db="EMBL/GenBank/DDBJ databases">
        <authorList>
            <person name="Barney B.M."/>
        </authorList>
    </citation>
    <scope>NUCLEOTIDE SEQUENCE [LARGE SCALE GENOMIC DNA]</scope>
    <source>
        <strain evidence="5">PSBB022</strain>
    </source>
</reference>
<comment type="function">
    <text evidence="2">Catalyzes the methylation of 5-carboxymethoxyuridine (cmo5U) to form 5-methoxycarbonylmethoxyuridine (mcmo5U) at position 34 in tRNAs.</text>
</comment>
<gene>
    <name evidence="2" type="primary">cmoM</name>
    <name evidence="4" type="ORF">CBP51_17235</name>
</gene>
<organism evidence="4 5">
    <name type="scientific">Cellvibrio mixtus</name>
    <dbReference type="NCBI Taxonomy" id="39650"/>
    <lineage>
        <taxon>Bacteria</taxon>
        <taxon>Pseudomonadati</taxon>
        <taxon>Pseudomonadota</taxon>
        <taxon>Gammaproteobacteria</taxon>
        <taxon>Cellvibrionales</taxon>
        <taxon>Cellvibrionaceae</taxon>
        <taxon>Cellvibrio</taxon>
    </lineage>
</organism>
<keyword evidence="2" id="KW-0819">tRNA processing</keyword>
<feature type="binding site" evidence="2">
    <location>
        <position position="132"/>
    </location>
    <ligand>
        <name>S-adenosyl-L-methionine</name>
        <dbReference type="ChEBI" id="CHEBI:59789"/>
    </ligand>
</feature>
<evidence type="ECO:0000313" key="5">
    <source>
        <dbReference type="Proteomes" id="UP000216101"/>
    </source>
</evidence>
<comment type="caution">
    <text evidence="4">The sequence shown here is derived from an EMBL/GenBank/DDBJ whole genome shotgun (WGS) entry which is preliminary data.</text>
</comment>
<feature type="domain" description="Methyltransferase" evidence="3">
    <location>
        <begin position="58"/>
        <end position="156"/>
    </location>
</feature>
<keyword evidence="2 4" id="KW-0489">Methyltransferase</keyword>
<dbReference type="SUPFAM" id="SSF53335">
    <property type="entry name" value="S-adenosyl-L-methionine-dependent methyltransferases"/>
    <property type="match status" value="1"/>
</dbReference>
<dbReference type="Gene3D" id="3.40.50.150">
    <property type="entry name" value="Vaccinia Virus protein VP39"/>
    <property type="match status" value="1"/>
</dbReference>
<proteinExistence type="inferred from homology"/>
<comment type="caution">
    <text evidence="2">Lacks conserved residue(s) required for the propagation of feature annotation.</text>
</comment>
<dbReference type="InterPro" id="IPR041698">
    <property type="entry name" value="Methyltransf_25"/>
</dbReference>
<sequence>MVKESSSQDRNFDDLAKRFKKNIYGGLKGDIRLAVLERDFTDHIPVVPFGTEVRPWRVLDAGGGQGQFSLQMARAGHQVVICDISAEMLKLAEEQVAAAGVQANVQLIHCAIQDLPAQLAPHEQQFDVVICHAVMEWMQEPFTLLPHLLHHLKPAGYLSLTFYNLHSLIYKNLLRTNFKKIINQDFGGSKGSLTPINPLNPQTVMEWIDALPLVVLEQSGIRVFHDYIFNEEHRAREPEQLLQMELHFSRQEPYRSLGRYIHVLARCIND</sequence>
<dbReference type="GO" id="GO:0006400">
    <property type="term" value="P:tRNA modification"/>
    <property type="evidence" value="ECO:0007669"/>
    <property type="project" value="UniProtKB-UniRule"/>
</dbReference>
<dbReference type="PANTHER" id="PTHR43861">
    <property type="entry name" value="TRANS-ACONITATE 2-METHYLTRANSFERASE-RELATED"/>
    <property type="match status" value="1"/>
</dbReference>
<keyword evidence="5" id="KW-1185">Reference proteome</keyword>
<dbReference type="GO" id="GO:0032259">
    <property type="term" value="P:methylation"/>
    <property type="evidence" value="ECO:0007669"/>
    <property type="project" value="UniProtKB-KW"/>
</dbReference>
<keyword evidence="1 2" id="KW-0808">Transferase</keyword>
<feature type="binding site" evidence="2">
    <location>
        <position position="32"/>
    </location>
    <ligand>
        <name>S-adenosyl-L-methionine</name>
        <dbReference type="ChEBI" id="CHEBI:59789"/>
    </ligand>
</feature>
<dbReference type="RefSeq" id="WP_094985882.1">
    <property type="nucleotide sequence ID" value="NZ_NHNI01000002.1"/>
</dbReference>
<feature type="binding site" evidence="2">
    <location>
        <begin position="62"/>
        <end position="63"/>
    </location>
    <ligand>
        <name>S-adenosyl-L-methionine</name>
        <dbReference type="ChEBI" id="CHEBI:59789"/>
    </ligand>
</feature>
<comment type="similarity">
    <text evidence="2">Belongs to the class I-like SAM-binding methyltransferase superfamily. CmoM family.</text>
</comment>
<protein>
    <recommendedName>
        <fullName evidence="2">tRNA 5-carboxymethoxyuridine methyltransferase</fullName>
        <ecNumber evidence="2">2.1.1.-</ecNumber>
    </recommendedName>
    <alternativeName>
        <fullName evidence="2">cmo5U methyltransferase</fullName>
    </alternativeName>
</protein>
<dbReference type="EC" id="2.1.1.-" evidence="2"/>
<accession>A0A266Q4W5</accession>
<dbReference type="Pfam" id="PF13649">
    <property type="entry name" value="Methyltransf_25"/>
    <property type="match status" value="1"/>
</dbReference>
<evidence type="ECO:0000259" key="3">
    <source>
        <dbReference type="Pfam" id="PF13649"/>
    </source>
</evidence>
<dbReference type="AlphaFoldDB" id="A0A266Q4W5"/>
<dbReference type="Proteomes" id="UP000216101">
    <property type="component" value="Unassembled WGS sequence"/>
</dbReference>
<dbReference type="InterPro" id="IPR029063">
    <property type="entry name" value="SAM-dependent_MTases_sf"/>
</dbReference>
<dbReference type="HAMAP" id="MF_02057">
    <property type="entry name" value="tRNA_methyltr_CmoM"/>
    <property type="match status" value="1"/>
</dbReference>